<dbReference type="Proteomes" id="UP000521748">
    <property type="component" value="Unassembled WGS sequence"/>
</dbReference>
<dbReference type="PANTHER" id="PTHR12475">
    <property type="match status" value="1"/>
</dbReference>
<proteinExistence type="predicted"/>
<keyword evidence="2" id="KW-1185">Reference proteome</keyword>
<dbReference type="InterPro" id="IPR029069">
    <property type="entry name" value="HotDog_dom_sf"/>
</dbReference>
<dbReference type="InterPro" id="IPR051490">
    <property type="entry name" value="THEM6_lcsJ_thioesterase"/>
</dbReference>
<dbReference type="RefSeq" id="WP_179389496.1">
    <property type="nucleotide sequence ID" value="NZ_JACBYQ010000002.1"/>
</dbReference>
<protein>
    <submittedName>
        <fullName evidence="1">Acyl-CoA thioesterase FadM</fullName>
    </submittedName>
</protein>
<accession>A0A7Y9LUD3</accession>
<dbReference type="EMBL" id="JACBYQ010000002">
    <property type="protein sequence ID" value="NYE95756.1"/>
    <property type="molecule type" value="Genomic_DNA"/>
</dbReference>
<reference evidence="1 2" key="1">
    <citation type="submission" date="2020-07" db="EMBL/GenBank/DDBJ databases">
        <title>Sequencing the genomes of 1000 actinobacteria strains.</title>
        <authorList>
            <person name="Klenk H.-P."/>
        </authorList>
    </citation>
    <scope>NUCLEOTIDE SEQUENCE [LARGE SCALE GENOMIC DNA]</scope>
    <source>
        <strain evidence="1 2">DSM 102047</strain>
    </source>
</reference>
<dbReference type="CDD" id="cd00586">
    <property type="entry name" value="4HBT"/>
    <property type="match status" value="1"/>
</dbReference>
<comment type="caution">
    <text evidence="1">The sequence shown here is derived from an EMBL/GenBank/DDBJ whole genome shotgun (WGS) entry which is preliminary data.</text>
</comment>
<evidence type="ECO:0000313" key="1">
    <source>
        <dbReference type="EMBL" id="NYE95756.1"/>
    </source>
</evidence>
<gene>
    <name evidence="1" type="ORF">FHU41_002006</name>
</gene>
<dbReference type="Pfam" id="PF13279">
    <property type="entry name" value="4HBT_2"/>
    <property type="match status" value="1"/>
</dbReference>
<sequence length="182" mass="21025">MHLFLRTLLHLFFASRRAPLSLWGHSSVRMRAWPTDIDIAGHINNGMYFSLMDLGRFDLMIRAGMWKKIRAKGWTPVMSAETISFRKSLELWQRYTMESRVLGFDERAMYFEQCMVVDGEIYARAFMAMRLVGGGKPVSNEELFAVIGQPPADLVLPEWIHGWRNDVALPSTRKAAPFGWIR</sequence>
<dbReference type="Gene3D" id="3.10.129.10">
    <property type="entry name" value="Hotdog Thioesterase"/>
    <property type="match status" value="1"/>
</dbReference>
<dbReference type="SUPFAM" id="SSF54637">
    <property type="entry name" value="Thioesterase/thiol ester dehydrase-isomerase"/>
    <property type="match status" value="1"/>
</dbReference>
<dbReference type="AlphaFoldDB" id="A0A7Y9LUD3"/>
<evidence type="ECO:0000313" key="2">
    <source>
        <dbReference type="Proteomes" id="UP000521748"/>
    </source>
</evidence>
<name>A0A7Y9LUD3_9MICC</name>
<dbReference type="PANTHER" id="PTHR12475:SF4">
    <property type="entry name" value="PROTEIN THEM6"/>
    <property type="match status" value="1"/>
</dbReference>
<organism evidence="1 2">
    <name type="scientific">Psychromicrobium silvestre</name>
    <dbReference type="NCBI Taxonomy" id="1645614"/>
    <lineage>
        <taxon>Bacteria</taxon>
        <taxon>Bacillati</taxon>
        <taxon>Actinomycetota</taxon>
        <taxon>Actinomycetes</taxon>
        <taxon>Micrococcales</taxon>
        <taxon>Micrococcaceae</taxon>
        <taxon>Psychromicrobium</taxon>
    </lineage>
</organism>